<feature type="transmembrane region" description="Helical" evidence="1">
    <location>
        <begin position="34"/>
        <end position="50"/>
    </location>
</feature>
<reference evidence="3 4" key="1">
    <citation type="submission" date="2012-02" db="EMBL/GenBank/DDBJ databases">
        <title>Improved High-Quality Draft sequence of Microvirga sp. WSM3557.</title>
        <authorList>
            <consortium name="US DOE Joint Genome Institute"/>
            <person name="Lucas S."/>
            <person name="Han J."/>
            <person name="Lapidus A."/>
            <person name="Cheng J.-F."/>
            <person name="Goodwin L."/>
            <person name="Pitluck S."/>
            <person name="Peters L."/>
            <person name="Zhang X."/>
            <person name="Detter J.C."/>
            <person name="Han C."/>
            <person name="Tapia R."/>
            <person name="Land M."/>
            <person name="Hauser L."/>
            <person name="Kyrpides N."/>
            <person name="Ivanova N."/>
            <person name="Pagani I."/>
            <person name="Brau L."/>
            <person name="Yates R."/>
            <person name="O'Hara G."/>
            <person name="Rui T."/>
            <person name="Howieson J."/>
            <person name="Reeve W."/>
            <person name="Woyke T."/>
        </authorList>
    </citation>
    <scope>NUCLEOTIDE SEQUENCE [LARGE SCALE GENOMIC DNA]</scope>
    <source>
        <strain evidence="3 4">WSM3557</strain>
    </source>
</reference>
<sequence>MSLPDVVGLIGVVAYLSAYGLLQLGTLKVEDRRYALLNALGALLILYSLLFDFNLASFVTQSAWLVLTAIGYIRSHLKRSRAVET</sequence>
<dbReference type="PATRIC" id="fig|864069.3.peg.5156"/>
<protein>
    <recommendedName>
        <fullName evidence="2">CBU-0592-like domain-containing protein</fullName>
    </recommendedName>
</protein>
<dbReference type="AlphaFoldDB" id="I4YW64"/>
<gene>
    <name evidence="3" type="ORF">MicloDRAFT_00047840</name>
</gene>
<dbReference type="NCBIfam" id="NF047864">
    <property type="entry name" value="CBU_0592_membra"/>
    <property type="match status" value="1"/>
</dbReference>
<keyword evidence="1" id="KW-1133">Transmembrane helix</keyword>
<dbReference type="InterPro" id="IPR058058">
    <property type="entry name" value="CBU_0592-like"/>
</dbReference>
<dbReference type="Pfam" id="PF26604">
    <property type="entry name" value="CBU_0592"/>
    <property type="match status" value="1"/>
</dbReference>
<accession>I4YW64</accession>
<dbReference type="RefSeq" id="WP_009764256.1">
    <property type="nucleotide sequence ID" value="NZ_CP141048.1"/>
</dbReference>
<feature type="transmembrane region" description="Helical" evidence="1">
    <location>
        <begin position="56"/>
        <end position="73"/>
    </location>
</feature>
<dbReference type="EMBL" id="JH660645">
    <property type="protein sequence ID" value="EIM28206.1"/>
    <property type="molecule type" value="Genomic_DNA"/>
</dbReference>
<evidence type="ECO:0000313" key="4">
    <source>
        <dbReference type="Proteomes" id="UP000003947"/>
    </source>
</evidence>
<evidence type="ECO:0000259" key="2">
    <source>
        <dbReference type="Pfam" id="PF26604"/>
    </source>
</evidence>
<feature type="transmembrane region" description="Helical" evidence="1">
    <location>
        <begin position="6"/>
        <end position="22"/>
    </location>
</feature>
<dbReference type="Proteomes" id="UP000003947">
    <property type="component" value="Unassembled WGS sequence"/>
</dbReference>
<dbReference type="STRING" id="864069.MicloDRAFT_00047840"/>
<evidence type="ECO:0000313" key="3">
    <source>
        <dbReference type="EMBL" id="EIM28206.1"/>
    </source>
</evidence>
<keyword evidence="4" id="KW-1185">Reference proteome</keyword>
<proteinExistence type="predicted"/>
<dbReference type="HOGENOM" id="CLU_160525_0_0_5"/>
<organism evidence="3 4">
    <name type="scientific">Microvirga lotononidis</name>
    <dbReference type="NCBI Taxonomy" id="864069"/>
    <lineage>
        <taxon>Bacteria</taxon>
        <taxon>Pseudomonadati</taxon>
        <taxon>Pseudomonadota</taxon>
        <taxon>Alphaproteobacteria</taxon>
        <taxon>Hyphomicrobiales</taxon>
        <taxon>Methylobacteriaceae</taxon>
        <taxon>Microvirga</taxon>
    </lineage>
</organism>
<keyword evidence="1" id="KW-0472">Membrane</keyword>
<dbReference type="OrthoDB" id="6625330at2"/>
<feature type="domain" description="CBU-0592-like" evidence="2">
    <location>
        <begin position="5"/>
        <end position="78"/>
    </location>
</feature>
<evidence type="ECO:0000256" key="1">
    <source>
        <dbReference type="SAM" id="Phobius"/>
    </source>
</evidence>
<name>I4YW64_9HYPH</name>
<keyword evidence="1" id="KW-0812">Transmembrane</keyword>
<dbReference type="eggNOG" id="ENOG503329S">
    <property type="taxonomic scope" value="Bacteria"/>
</dbReference>